<dbReference type="RefSeq" id="WP_254153634.1">
    <property type="nucleotide sequence ID" value="NZ_JAHESD010000018.1"/>
</dbReference>
<dbReference type="InterPro" id="IPR012334">
    <property type="entry name" value="Pectin_lyas_fold"/>
</dbReference>
<proteinExistence type="predicted"/>
<dbReference type="SMART" id="SM00710">
    <property type="entry name" value="PbH1"/>
    <property type="match status" value="6"/>
</dbReference>
<evidence type="ECO:0000259" key="1">
    <source>
        <dbReference type="Pfam" id="PF13229"/>
    </source>
</evidence>
<gene>
    <name evidence="2" type="ORF">KK060_10300</name>
</gene>
<dbReference type="InterPro" id="IPR011050">
    <property type="entry name" value="Pectin_lyase_fold/virulence"/>
</dbReference>
<dbReference type="InterPro" id="IPR039448">
    <property type="entry name" value="Beta_helix"/>
</dbReference>
<reference evidence="2 3" key="1">
    <citation type="submission" date="2021-05" db="EMBL/GenBank/DDBJ databases">
        <title>A Polyphasic approach of four new species of the genus Ohtaekwangia: Ohtaekwangia histidinii sp. nov., Ohtaekwangia cretensis sp. nov., Ohtaekwangia indiensis sp. nov., Ohtaekwangia reichenbachii sp. nov. from diverse environment.</title>
        <authorList>
            <person name="Octaviana S."/>
        </authorList>
    </citation>
    <scope>NUCLEOTIDE SEQUENCE [LARGE SCALE GENOMIC DNA]</scope>
    <source>
        <strain evidence="2 3">PWU20</strain>
    </source>
</reference>
<organism evidence="2 3">
    <name type="scientific">Chryseosolibacter indicus</name>
    <dbReference type="NCBI Taxonomy" id="2782351"/>
    <lineage>
        <taxon>Bacteria</taxon>
        <taxon>Pseudomonadati</taxon>
        <taxon>Bacteroidota</taxon>
        <taxon>Cytophagia</taxon>
        <taxon>Cytophagales</taxon>
        <taxon>Chryseotaleaceae</taxon>
        <taxon>Chryseosolibacter</taxon>
    </lineage>
</organism>
<dbReference type="SUPFAM" id="SSF51126">
    <property type="entry name" value="Pectin lyase-like"/>
    <property type="match status" value="1"/>
</dbReference>
<name>A0ABS5VSA3_9BACT</name>
<dbReference type="NCBIfam" id="NF041518">
    <property type="entry name" value="choice_anch_Q"/>
    <property type="match status" value="1"/>
</dbReference>
<protein>
    <submittedName>
        <fullName evidence="2">Right-handed parallel beta-helix repeat-containing protein</fullName>
    </submittedName>
</protein>
<dbReference type="InterPro" id="IPR059226">
    <property type="entry name" value="Choice_anch_Q_dom"/>
</dbReference>
<feature type="domain" description="Right handed beta helix" evidence="1">
    <location>
        <begin position="228"/>
        <end position="361"/>
    </location>
</feature>
<sequence>MSAILVCITFLFSQCNDEEVLPQDEINDPTISATATNDCGCTYTVPVSTKTSTVDGKTLGIKPGNVICLKGGATYGNIVFKNIRGTASAPVVIKNCGGTVTINGTGTYFGIKTQLSSFFRITGGTGTTYGIKVNGGHHSVTLEYLTTNVEFDHVEVANSGFSGIMAKTDPSCDDATIRGNFVMKDVRLHDNYVHDTQGEGFYVGHTFWSKGVNTSCGVRYPHPIEGLKIYNNVVRNSGWEAIQVGSTPSGSEVYNNKIYNYGVKNELYQNHGVQFSEAGIGKFYGNFIKGGKGNAVMIIGNPQNFVHDNVIINAGEDGIFCEDRSIGAGFHFVNNTIINPGGNGIRIYADEVKMNYVYNNLIVNPGAYAKNGEKAFIFLLSKAVPVKMLNNYQTRDISSLKFASPSSDNFALTSSSPVVNKGTSISTLNIPVDYIQKPRLKGTAYDIGAYELQ</sequence>
<dbReference type="EMBL" id="JAHESD010000018">
    <property type="protein sequence ID" value="MBT1703672.1"/>
    <property type="molecule type" value="Genomic_DNA"/>
</dbReference>
<evidence type="ECO:0000313" key="2">
    <source>
        <dbReference type="EMBL" id="MBT1703672.1"/>
    </source>
</evidence>
<accession>A0ABS5VSA3</accession>
<dbReference type="Pfam" id="PF13229">
    <property type="entry name" value="Beta_helix"/>
    <property type="match status" value="1"/>
</dbReference>
<dbReference type="Proteomes" id="UP000772618">
    <property type="component" value="Unassembled WGS sequence"/>
</dbReference>
<evidence type="ECO:0000313" key="3">
    <source>
        <dbReference type="Proteomes" id="UP000772618"/>
    </source>
</evidence>
<dbReference type="Gene3D" id="2.160.20.10">
    <property type="entry name" value="Single-stranded right-handed beta-helix, Pectin lyase-like"/>
    <property type="match status" value="1"/>
</dbReference>
<keyword evidence="3" id="KW-1185">Reference proteome</keyword>
<dbReference type="InterPro" id="IPR006626">
    <property type="entry name" value="PbH1"/>
</dbReference>
<comment type="caution">
    <text evidence="2">The sequence shown here is derived from an EMBL/GenBank/DDBJ whole genome shotgun (WGS) entry which is preliminary data.</text>
</comment>